<dbReference type="Pfam" id="PF13557">
    <property type="entry name" value="Phenol_MetA_deg"/>
    <property type="match status" value="1"/>
</dbReference>
<evidence type="ECO:0000313" key="2">
    <source>
        <dbReference type="EMBL" id="MCW9705711.1"/>
    </source>
</evidence>
<protein>
    <submittedName>
        <fullName evidence="2">Transporter</fullName>
    </submittedName>
</protein>
<dbReference type="RefSeq" id="WP_265764376.1">
    <property type="nucleotide sequence ID" value="NZ_JAGGJA010000001.1"/>
</dbReference>
<evidence type="ECO:0000313" key="3">
    <source>
        <dbReference type="Proteomes" id="UP001207918"/>
    </source>
</evidence>
<accession>A0ABT3PIE7</accession>
<name>A0ABT3PIE7_9BACT</name>
<evidence type="ECO:0000256" key="1">
    <source>
        <dbReference type="SAM" id="MobiDB-lite"/>
    </source>
</evidence>
<dbReference type="Proteomes" id="UP001207918">
    <property type="component" value="Unassembled WGS sequence"/>
</dbReference>
<gene>
    <name evidence="2" type="ORF">J6I44_02530</name>
</gene>
<dbReference type="EMBL" id="JAGGJA010000001">
    <property type="protein sequence ID" value="MCW9705711.1"/>
    <property type="molecule type" value="Genomic_DNA"/>
</dbReference>
<organism evidence="2 3">
    <name type="scientific">Fodinibius salsisoli</name>
    <dbReference type="NCBI Taxonomy" id="2820877"/>
    <lineage>
        <taxon>Bacteria</taxon>
        <taxon>Pseudomonadati</taxon>
        <taxon>Balneolota</taxon>
        <taxon>Balneolia</taxon>
        <taxon>Balneolales</taxon>
        <taxon>Balneolaceae</taxon>
        <taxon>Fodinibius</taxon>
    </lineage>
</organism>
<dbReference type="InterPro" id="IPR025737">
    <property type="entry name" value="FApF"/>
</dbReference>
<comment type="caution">
    <text evidence="2">The sequence shown here is derived from an EMBL/GenBank/DDBJ whole genome shotgun (WGS) entry which is preliminary data.</text>
</comment>
<feature type="region of interest" description="Disordered" evidence="1">
    <location>
        <begin position="90"/>
        <end position="112"/>
    </location>
</feature>
<keyword evidence="3" id="KW-1185">Reference proteome</keyword>
<proteinExistence type="predicted"/>
<sequence length="286" mass="30442">MKYYIHSLLVGEVLLWALGAGPVKGQAINYSGSVQYATGSYYFTEQTGSFYLNNGFGVAGDAVSIYLNVPFIAQNTPWVSYTNTGVGPLPTGGPHNRLVGGRNGEGNRRGRRIDPGVTDTLNFTETHFGDPSLSGSIKLYSSEVGRSSVNGNIGIKIPFTDASDGFGTGAWDVGAGVSWSQRVADTVLLVLSGMYWQLGDMDDLNFNNILSYSTAIGQTFQNGKLRVVANFFGSTQIIDDIDPPLSTGVGFGFQTSTNVSLNTNLLIGLTESASDFNIGAGWSIKL</sequence>
<reference evidence="2 3" key="1">
    <citation type="submission" date="2021-03" db="EMBL/GenBank/DDBJ databases">
        <title>Aliifodinibius sp. nov., a new bacterium isolated from saline soil.</title>
        <authorList>
            <person name="Galisteo C."/>
            <person name="De La Haba R."/>
            <person name="Sanchez-Porro C."/>
            <person name="Ventosa A."/>
        </authorList>
    </citation>
    <scope>NUCLEOTIDE SEQUENCE [LARGE SCALE GENOMIC DNA]</scope>
    <source>
        <strain evidence="2 3">1BSP15-2V2</strain>
    </source>
</reference>